<evidence type="ECO:0000313" key="3">
    <source>
        <dbReference type="Proteomes" id="UP000565613"/>
    </source>
</evidence>
<dbReference type="AlphaFoldDB" id="A0A7X9TC21"/>
<comment type="caution">
    <text evidence="2">The sequence shown here is derived from an EMBL/GenBank/DDBJ whole genome shotgun (WGS) entry which is preliminary data.</text>
</comment>
<organism evidence="2 3">
    <name type="scientific">Parafannyhessea umbonata</name>
    <dbReference type="NCBI Taxonomy" id="604330"/>
    <lineage>
        <taxon>Bacteria</taxon>
        <taxon>Bacillati</taxon>
        <taxon>Actinomycetota</taxon>
        <taxon>Coriobacteriia</taxon>
        <taxon>Coriobacteriales</taxon>
        <taxon>Atopobiaceae</taxon>
        <taxon>Parafannyhessea</taxon>
    </lineage>
</organism>
<proteinExistence type="predicted"/>
<feature type="region of interest" description="Disordered" evidence="1">
    <location>
        <begin position="1"/>
        <end position="25"/>
    </location>
</feature>
<sequence length="76" mass="8606">MDRKPAGPTERSLSDTSPLCDRPEWLGPRDIQEVFGVGRTKSYQLINALPHIRVGGLLRVNRRTVQKELLDKGRLP</sequence>
<gene>
    <name evidence="2" type="ORF">HF885_09765</name>
</gene>
<name>A0A7X9TC21_9ACTN</name>
<dbReference type="RefSeq" id="WP_206109897.1">
    <property type="nucleotide sequence ID" value="NZ_JABAGR010000012.1"/>
</dbReference>
<accession>A0A7X9TC21</accession>
<evidence type="ECO:0000313" key="2">
    <source>
        <dbReference type="EMBL" id="NMF26702.1"/>
    </source>
</evidence>
<dbReference type="Proteomes" id="UP000565613">
    <property type="component" value="Unassembled WGS sequence"/>
</dbReference>
<protein>
    <submittedName>
        <fullName evidence="2">Helix-turn-helix domain-containing protein</fullName>
    </submittedName>
</protein>
<reference evidence="2 3" key="1">
    <citation type="submission" date="2020-04" db="EMBL/GenBank/DDBJ databases">
        <authorList>
            <person name="Hitch T.C.A."/>
            <person name="Wylensek D."/>
            <person name="Clavel T."/>
        </authorList>
    </citation>
    <scope>NUCLEOTIDE SEQUENCE [LARGE SCALE GENOMIC DNA]</scope>
    <source>
        <strain evidence="2 3">105184</strain>
    </source>
</reference>
<evidence type="ECO:0000256" key="1">
    <source>
        <dbReference type="SAM" id="MobiDB-lite"/>
    </source>
</evidence>
<dbReference type="EMBL" id="JABAGR010000012">
    <property type="protein sequence ID" value="NMF26702.1"/>
    <property type="molecule type" value="Genomic_DNA"/>
</dbReference>